<proteinExistence type="predicted"/>
<dbReference type="EMBL" id="JADQBC010000006">
    <property type="protein sequence ID" value="MBR8826575.1"/>
    <property type="molecule type" value="Genomic_DNA"/>
</dbReference>
<dbReference type="Proteomes" id="UP000767446">
    <property type="component" value="Unassembled WGS sequence"/>
</dbReference>
<comment type="caution">
    <text evidence="1">The sequence shown here is derived from an EMBL/GenBank/DDBJ whole genome shotgun (WGS) entry which is preliminary data.</text>
</comment>
<organism evidence="1 2">
    <name type="scientific">Gomphosphaeria aponina SAG 52.96 = DSM 107014</name>
    <dbReference type="NCBI Taxonomy" id="1521640"/>
    <lineage>
        <taxon>Bacteria</taxon>
        <taxon>Bacillati</taxon>
        <taxon>Cyanobacteriota</taxon>
        <taxon>Cyanophyceae</taxon>
        <taxon>Oscillatoriophycideae</taxon>
        <taxon>Chroococcales</taxon>
        <taxon>Gomphosphaeriaceae</taxon>
        <taxon>Gomphosphaeria</taxon>
    </lineage>
</organism>
<dbReference type="AlphaFoldDB" id="A0A941GT57"/>
<name>A0A941GT57_9CHRO</name>
<sequence length="65" mass="7776">MSYIYNKYGIIYKSKQSYYQLFCEAGITWHKGIKKNPKPNPTLVKTVNDEIHNFLEKYQAEIHSY</sequence>
<evidence type="ECO:0000313" key="1">
    <source>
        <dbReference type="EMBL" id="MBR8826575.1"/>
    </source>
</evidence>
<accession>A0A941GT57</accession>
<reference evidence="1" key="1">
    <citation type="submission" date="2021-02" db="EMBL/GenBank/DDBJ databases">
        <title>Metagenome analyses of Stigonema ocellatum DSM 106950, Chlorogloea purpurea SAG 13.99 and Gomphosphaeria aponina DSM 107014.</title>
        <authorList>
            <person name="Marter P."/>
            <person name="Huang S."/>
        </authorList>
    </citation>
    <scope>NUCLEOTIDE SEQUENCE</scope>
    <source>
        <strain evidence="1">JP213</strain>
    </source>
</reference>
<evidence type="ECO:0008006" key="3">
    <source>
        <dbReference type="Google" id="ProtNLM"/>
    </source>
</evidence>
<evidence type="ECO:0000313" key="2">
    <source>
        <dbReference type="Proteomes" id="UP000767446"/>
    </source>
</evidence>
<gene>
    <name evidence="1" type="ORF">DSM107014_01500</name>
</gene>
<protein>
    <recommendedName>
        <fullName evidence="3">Winged helix-turn helix domain-containing protein</fullName>
    </recommendedName>
</protein>